<dbReference type="InterPro" id="IPR050596">
    <property type="entry name" value="AspAT/PAT-like"/>
</dbReference>
<dbReference type="InterPro" id="IPR015424">
    <property type="entry name" value="PyrdxlP-dep_Trfase"/>
</dbReference>
<evidence type="ECO:0000256" key="1">
    <source>
        <dbReference type="ARBA" id="ARBA00001933"/>
    </source>
</evidence>
<comment type="similarity">
    <text evidence="2">Belongs to the class-I pyridoxal-phosphate-dependent aminotransferase family.</text>
</comment>
<evidence type="ECO:0000256" key="5">
    <source>
        <dbReference type="ARBA" id="ARBA00022898"/>
    </source>
</evidence>
<organism evidence="7 8">
    <name type="scientific">Enterocloster hominis</name>
    <name type="common">ex Liu et al. 2021</name>
    <dbReference type="NCBI Taxonomy" id="2763663"/>
    <lineage>
        <taxon>Bacteria</taxon>
        <taxon>Bacillati</taxon>
        <taxon>Bacillota</taxon>
        <taxon>Clostridia</taxon>
        <taxon>Lachnospirales</taxon>
        <taxon>Lachnospiraceae</taxon>
        <taxon>Enterocloster</taxon>
    </lineage>
</organism>
<evidence type="ECO:0000259" key="6">
    <source>
        <dbReference type="Pfam" id="PF00155"/>
    </source>
</evidence>
<dbReference type="Pfam" id="PF00155">
    <property type="entry name" value="Aminotran_1_2"/>
    <property type="match status" value="1"/>
</dbReference>
<dbReference type="SUPFAM" id="SSF53383">
    <property type="entry name" value="PLP-dependent transferases"/>
    <property type="match status" value="1"/>
</dbReference>
<feature type="domain" description="Aminotransferase class I/classII large" evidence="6">
    <location>
        <begin position="65"/>
        <end position="393"/>
    </location>
</feature>
<dbReference type="Proteomes" id="UP000647491">
    <property type="component" value="Unassembled WGS sequence"/>
</dbReference>
<keyword evidence="8" id="KW-1185">Reference proteome</keyword>
<evidence type="ECO:0000313" key="8">
    <source>
        <dbReference type="Proteomes" id="UP000647491"/>
    </source>
</evidence>
<proteinExistence type="inferred from homology"/>
<dbReference type="PANTHER" id="PTHR46383:SF1">
    <property type="entry name" value="ASPARTATE AMINOTRANSFERASE"/>
    <property type="match status" value="1"/>
</dbReference>
<name>A0ABR7NRY3_9FIRM</name>
<keyword evidence="4" id="KW-0808">Transferase</keyword>
<evidence type="ECO:0000256" key="3">
    <source>
        <dbReference type="ARBA" id="ARBA00022576"/>
    </source>
</evidence>
<keyword evidence="3 7" id="KW-0032">Aminotransferase</keyword>
<dbReference type="Gene3D" id="3.40.640.10">
    <property type="entry name" value="Type I PLP-dependent aspartate aminotransferase-like (Major domain)"/>
    <property type="match status" value="1"/>
</dbReference>
<evidence type="ECO:0000313" key="7">
    <source>
        <dbReference type="EMBL" id="MBC8598644.1"/>
    </source>
</evidence>
<dbReference type="InterPro" id="IPR004839">
    <property type="entry name" value="Aminotransferase_I/II_large"/>
</dbReference>
<dbReference type="Gene3D" id="3.90.1150.10">
    <property type="entry name" value="Aspartate Aminotransferase, domain 1"/>
    <property type="match status" value="1"/>
</dbReference>
<dbReference type="InterPro" id="IPR015421">
    <property type="entry name" value="PyrdxlP-dep_Trfase_major"/>
</dbReference>
<protein>
    <submittedName>
        <fullName evidence="7">Pyridoxal phosphate-dependent aminotransferase</fullName>
    </submittedName>
</protein>
<dbReference type="RefSeq" id="WP_262427195.1">
    <property type="nucleotide sequence ID" value="NZ_JACRTJ010000013.1"/>
</dbReference>
<comment type="caution">
    <text evidence="7">The sequence shown here is derived from an EMBL/GenBank/DDBJ whole genome shotgun (WGS) entry which is preliminary data.</text>
</comment>
<dbReference type="CDD" id="cd00609">
    <property type="entry name" value="AAT_like"/>
    <property type="match status" value="1"/>
</dbReference>
<reference evidence="7 8" key="1">
    <citation type="submission" date="2020-08" db="EMBL/GenBank/DDBJ databases">
        <title>Genome public.</title>
        <authorList>
            <person name="Liu C."/>
            <person name="Sun Q."/>
        </authorList>
    </citation>
    <scope>NUCLEOTIDE SEQUENCE [LARGE SCALE GENOMIC DNA]</scope>
    <source>
        <strain evidence="7 8">BX10</strain>
    </source>
</reference>
<comment type="cofactor">
    <cofactor evidence="1">
        <name>pyridoxal 5'-phosphate</name>
        <dbReference type="ChEBI" id="CHEBI:597326"/>
    </cofactor>
</comment>
<gene>
    <name evidence="7" type="ORF">H8708_05260</name>
</gene>
<evidence type="ECO:0000256" key="4">
    <source>
        <dbReference type="ARBA" id="ARBA00022679"/>
    </source>
</evidence>
<dbReference type="GO" id="GO:0008483">
    <property type="term" value="F:transaminase activity"/>
    <property type="evidence" value="ECO:0007669"/>
    <property type="project" value="UniProtKB-KW"/>
</dbReference>
<evidence type="ECO:0000256" key="2">
    <source>
        <dbReference type="ARBA" id="ARBA00007441"/>
    </source>
</evidence>
<keyword evidence="5" id="KW-0663">Pyridoxal phosphate</keyword>
<dbReference type="EMBL" id="JACRTJ010000013">
    <property type="protein sequence ID" value="MBC8598644.1"/>
    <property type="molecule type" value="Genomic_DNA"/>
</dbReference>
<accession>A0ABR7NRY3</accession>
<dbReference type="PANTHER" id="PTHR46383">
    <property type="entry name" value="ASPARTATE AMINOTRANSFERASE"/>
    <property type="match status" value="1"/>
</dbReference>
<sequence>MTIQEKFAGLGIDNAPGQEALQKKEALDLRGEKLLGARVDFSHGDVDAHMPTPGSFDVFKEGFEEGGSQAYTPYRGRKKILDHVAASLSGFTGASIDPEENLILTPGTQGALFLAMGANIMPGDKVAIVEPDYFANRKMVEFFGGQMVPVVLEYENEGGRAGIRLESLEEAFKDGVKLFLFSNPNNPVGCVYSYEEITGIAALAKKYGVTLIVDELYSRQVYPGIPYTHLCAQKEIPENLITILGPSKTESLSGFRLGAAFGTAEIIERMEKLQAIMALRCSGYNQAVFLTWFHEPDGWLEARVRAHKEIRDAVMEVIRDVPGVSAKPTEGGSYLFVTIPELDVSLHQFIRIVRELADVIVTPGTEFGPQYVHQFRINFSQDKEKAAAAMKRLFAVMERYRKQ</sequence>
<dbReference type="NCBIfam" id="NF004854">
    <property type="entry name" value="PRK06207.1"/>
    <property type="match status" value="1"/>
</dbReference>
<dbReference type="InterPro" id="IPR015422">
    <property type="entry name" value="PyrdxlP-dep_Trfase_small"/>
</dbReference>